<dbReference type="PIRSF" id="PIRSF019455">
    <property type="entry name" value="CopR_AtkY"/>
    <property type="match status" value="1"/>
</dbReference>
<keyword evidence="3" id="KW-0238">DNA-binding</keyword>
<dbReference type="EMBL" id="AZEX01000039">
    <property type="protein sequence ID" value="KRL60043.1"/>
    <property type="molecule type" value="Genomic_DNA"/>
</dbReference>
<dbReference type="GO" id="GO:0045892">
    <property type="term" value="P:negative regulation of DNA-templated transcription"/>
    <property type="evidence" value="ECO:0007669"/>
    <property type="project" value="InterPro"/>
</dbReference>
<dbReference type="InterPro" id="IPR005650">
    <property type="entry name" value="BlaI_family"/>
</dbReference>
<dbReference type="InterPro" id="IPR036390">
    <property type="entry name" value="WH_DNA-bd_sf"/>
</dbReference>
<evidence type="ECO:0000256" key="4">
    <source>
        <dbReference type="ARBA" id="ARBA00023163"/>
    </source>
</evidence>
<dbReference type="AlphaFoldDB" id="A0A0R1S3J5"/>
<dbReference type="Pfam" id="PF03965">
    <property type="entry name" value="Penicillinase_R"/>
    <property type="match status" value="1"/>
</dbReference>
<reference evidence="5 6" key="1">
    <citation type="journal article" date="2015" name="Genome Announc.">
        <title>Expanding the biotechnology potential of lactobacilli through comparative genomics of 213 strains and associated genera.</title>
        <authorList>
            <person name="Sun Z."/>
            <person name="Harris H.M."/>
            <person name="McCann A."/>
            <person name="Guo C."/>
            <person name="Argimon S."/>
            <person name="Zhang W."/>
            <person name="Yang X."/>
            <person name="Jeffery I.B."/>
            <person name="Cooney J.C."/>
            <person name="Kagawa T.F."/>
            <person name="Liu W."/>
            <person name="Song Y."/>
            <person name="Salvetti E."/>
            <person name="Wrobel A."/>
            <person name="Rasinkangas P."/>
            <person name="Parkhill J."/>
            <person name="Rea M.C."/>
            <person name="O'Sullivan O."/>
            <person name="Ritari J."/>
            <person name="Douillard F.P."/>
            <person name="Paul Ross R."/>
            <person name="Yang R."/>
            <person name="Briner A.E."/>
            <person name="Felis G.E."/>
            <person name="de Vos W.M."/>
            <person name="Barrangou R."/>
            <person name="Klaenhammer T.R."/>
            <person name="Caufield P.W."/>
            <person name="Cui Y."/>
            <person name="Zhang H."/>
            <person name="O'Toole P.W."/>
        </authorList>
    </citation>
    <scope>NUCLEOTIDE SEQUENCE [LARGE SCALE GENOMIC DNA]</scope>
    <source>
        <strain evidence="5 6">DSM 14340</strain>
    </source>
</reference>
<dbReference type="STRING" id="1423747.FC69_GL001391"/>
<dbReference type="eggNOG" id="COG3682">
    <property type="taxonomic scope" value="Bacteria"/>
</dbReference>
<dbReference type="InterPro" id="IPR036388">
    <property type="entry name" value="WH-like_DNA-bd_sf"/>
</dbReference>
<dbReference type="InterPro" id="IPR014071">
    <property type="entry name" value="Cu_transp_CopY/TcrY"/>
</dbReference>
<dbReference type="Proteomes" id="UP000051264">
    <property type="component" value="Unassembled WGS sequence"/>
</dbReference>
<evidence type="ECO:0000256" key="1">
    <source>
        <dbReference type="ARBA" id="ARBA00011046"/>
    </source>
</evidence>
<keyword evidence="4" id="KW-0804">Transcription</keyword>
<sequence>MPDNEITASEWEVMRVIWSLGAVNSRDLIDILQQKRDWQDSTIKTLIGRLVKKGYLTATKEGRRFSYTATVAEVDAMDHATQGLFDHLCEMKKGQTLANLVETTTLSQTDIEQLQTVLATKLKTAPVKVACNCLPANCDCE</sequence>
<comment type="caution">
    <text evidence="5">The sequence shown here is derived from an EMBL/GenBank/DDBJ whole genome shotgun (WGS) entry which is preliminary data.</text>
</comment>
<dbReference type="Gene3D" id="1.10.10.10">
    <property type="entry name" value="Winged helix-like DNA-binding domain superfamily/Winged helix DNA-binding domain"/>
    <property type="match status" value="1"/>
</dbReference>
<protein>
    <submittedName>
        <fullName evidence="5">AtkY protein</fullName>
    </submittedName>
</protein>
<dbReference type="OrthoDB" id="1849040at2"/>
<comment type="similarity">
    <text evidence="1">Belongs to the BlaI transcriptional regulatory family.</text>
</comment>
<gene>
    <name evidence="5" type="ORF">FC69_GL001391</name>
</gene>
<dbReference type="RefSeq" id="WP_025083362.1">
    <property type="nucleotide sequence ID" value="NZ_AZEX01000039.1"/>
</dbReference>
<evidence type="ECO:0000256" key="3">
    <source>
        <dbReference type="ARBA" id="ARBA00023125"/>
    </source>
</evidence>
<evidence type="ECO:0000256" key="2">
    <source>
        <dbReference type="ARBA" id="ARBA00023015"/>
    </source>
</evidence>
<keyword evidence="2" id="KW-0805">Transcription regulation</keyword>
<name>A0A0R1S3J5_9LACO</name>
<evidence type="ECO:0000313" key="5">
    <source>
        <dbReference type="EMBL" id="KRL60043.1"/>
    </source>
</evidence>
<evidence type="ECO:0000313" key="6">
    <source>
        <dbReference type="Proteomes" id="UP000051264"/>
    </source>
</evidence>
<dbReference type="NCBIfam" id="TIGR02698">
    <property type="entry name" value="CopY_TcrY"/>
    <property type="match status" value="1"/>
</dbReference>
<dbReference type="GO" id="GO:0003677">
    <property type="term" value="F:DNA binding"/>
    <property type="evidence" value="ECO:0007669"/>
    <property type="project" value="UniProtKB-KW"/>
</dbReference>
<proteinExistence type="inferred from homology"/>
<dbReference type="PATRIC" id="fig|1423747.3.peg.1418"/>
<dbReference type="SUPFAM" id="SSF46785">
    <property type="entry name" value="Winged helix' DNA-binding domain"/>
    <property type="match status" value="1"/>
</dbReference>
<organism evidence="5 6">
    <name type="scientific">Latilactobacillus fuchuensis DSM 14340 = JCM 11249</name>
    <dbReference type="NCBI Taxonomy" id="1423747"/>
    <lineage>
        <taxon>Bacteria</taxon>
        <taxon>Bacillati</taxon>
        <taxon>Bacillota</taxon>
        <taxon>Bacilli</taxon>
        <taxon>Lactobacillales</taxon>
        <taxon>Lactobacillaceae</taxon>
        <taxon>Latilactobacillus</taxon>
    </lineage>
</organism>
<accession>A0A0R1S3J5</accession>